<feature type="region of interest" description="Disordered" evidence="1">
    <location>
        <begin position="120"/>
        <end position="141"/>
    </location>
</feature>
<keyword evidence="2" id="KW-0812">Transmembrane</keyword>
<dbReference type="AlphaFoldDB" id="A0A816JM62"/>
<sequence length="141" mass="15594">FLSQSQLSRRHFLICSLTPVELRLAGVGLLNPCACFSLLLPLFHSSSLLSSSVPVVLSKSETTVLVMFTRGFPVCALVCFNCSLLLPYRSVSVKAQICENKLPSRHFDVSLARKLSPPPLFHPTASSTPIDNLRRPEHRFS</sequence>
<proteinExistence type="predicted"/>
<dbReference type="EMBL" id="HG994368">
    <property type="protein sequence ID" value="CAF1845886.1"/>
    <property type="molecule type" value="Genomic_DNA"/>
</dbReference>
<dbReference type="Proteomes" id="UP001295469">
    <property type="component" value="Chromosome C04"/>
</dbReference>
<keyword evidence="2" id="KW-0472">Membrane</keyword>
<organism evidence="3">
    <name type="scientific">Brassica napus</name>
    <name type="common">Rape</name>
    <dbReference type="NCBI Taxonomy" id="3708"/>
    <lineage>
        <taxon>Eukaryota</taxon>
        <taxon>Viridiplantae</taxon>
        <taxon>Streptophyta</taxon>
        <taxon>Embryophyta</taxon>
        <taxon>Tracheophyta</taxon>
        <taxon>Spermatophyta</taxon>
        <taxon>Magnoliopsida</taxon>
        <taxon>eudicotyledons</taxon>
        <taxon>Gunneridae</taxon>
        <taxon>Pentapetalae</taxon>
        <taxon>rosids</taxon>
        <taxon>malvids</taxon>
        <taxon>Brassicales</taxon>
        <taxon>Brassicaceae</taxon>
        <taxon>Brassiceae</taxon>
        <taxon>Brassica</taxon>
    </lineage>
</organism>
<evidence type="ECO:0000256" key="2">
    <source>
        <dbReference type="SAM" id="Phobius"/>
    </source>
</evidence>
<gene>
    <name evidence="3" type="ORF">DARMORV10_C04P32530.1</name>
</gene>
<reference evidence="3" key="1">
    <citation type="submission" date="2021-01" db="EMBL/GenBank/DDBJ databases">
        <authorList>
            <consortium name="Genoscope - CEA"/>
            <person name="William W."/>
        </authorList>
    </citation>
    <scope>NUCLEOTIDE SEQUENCE</scope>
</reference>
<evidence type="ECO:0000313" key="3">
    <source>
        <dbReference type="EMBL" id="CAF1845886.1"/>
    </source>
</evidence>
<name>A0A816JM62_BRANA</name>
<feature type="transmembrane region" description="Helical" evidence="2">
    <location>
        <begin position="63"/>
        <end position="86"/>
    </location>
</feature>
<feature type="non-terminal residue" evidence="3">
    <location>
        <position position="1"/>
    </location>
</feature>
<keyword evidence="2" id="KW-1133">Transmembrane helix</keyword>
<feature type="compositionally biased region" description="Basic and acidic residues" evidence="1">
    <location>
        <begin position="132"/>
        <end position="141"/>
    </location>
</feature>
<protein>
    <submittedName>
        <fullName evidence="3">(rape) hypothetical protein</fullName>
    </submittedName>
</protein>
<evidence type="ECO:0000256" key="1">
    <source>
        <dbReference type="SAM" id="MobiDB-lite"/>
    </source>
</evidence>
<feature type="transmembrane region" description="Helical" evidence="2">
    <location>
        <begin position="20"/>
        <end position="43"/>
    </location>
</feature>
<accession>A0A816JM62</accession>